<reference evidence="1 2" key="1">
    <citation type="submission" date="2020-08" db="EMBL/GenBank/DDBJ databases">
        <title>Genomic Encyclopedia of Type Strains, Phase IV (KMG-IV): sequencing the most valuable type-strain genomes for metagenomic binning, comparative biology and taxonomic classification.</title>
        <authorList>
            <person name="Goeker M."/>
        </authorList>
    </citation>
    <scope>NUCLEOTIDE SEQUENCE [LARGE SCALE GENOMIC DNA]</scope>
    <source>
        <strain evidence="1 2">DSM 104969</strain>
    </source>
</reference>
<name>A0A840CNS9_9BACT</name>
<gene>
    <name evidence="1" type="ORF">GGR21_002970</name>
</gene>
<dbReference type="RefSeq" id="WP_183307933.1">
    <property type="nucleotide sequence ID" value="NZ_JACIEP010000010.1"/>
</dbReference>
<protein>
    <recommendedName>
        <fullName evidence="3">BetR domain-containing protein</fullName>
    </recommendedName>
</protein>
<dbReference type="Proteomes" id="UP000555103">
    <property type="component" value="Unassembled WGS sequence"/>
</dbReference>
<organism evidence="1 2">
    <name type="scientific">Dysgonomonas hofstadii</name>
    <dbReference type="NCBI Taxonomy" id="637886"/>
    <lineage>
        <taxon>Bacteria</taxon>
        <taxon>Pseudomonadati</taxon>
        <taxon>Bacteroidota</taxon>
        <taxon>Bacteroidia</taxon>
        <taxon>Bacteroidales</taxon>
        <taxon>Dysgonomonadaceae</taxon>
        <taxon>Dysgonomonas</taxon>
    </lineage>
</organism>
<sequence length="322" mass="37982">MKKIDINQKFVEELYAHIPDKRRLTSVITETLNLDRQTALRRLNEKILFTAQEMGVLGTKLGISLDRLLYNNEDQNFLPFRVVISQKVTSIDHLLDEIEERLKIHKERMPEPELISTVYETLPLIFFVHYPALCKFMYYKWNYYFVDSTELHSFSSWTMPERLINYLDEIKDIYSRCKHSSHIWNISALWNLAKEITFFFNIRAISQSELEDIKNELYDMMYTLEEAAGGGFSSYFRSDNTDLYISNINTGMYYSYCSSGDQCYCLFRNEFIRSIICEDNPTCIEMANLINSLKMVSTLISGSGEKNRRLFFEEQHNIIDSI</sequence>
<accession>A0A840CNS9</accession>
<dbReference type="EMBL" id="JACIEP010000010">
    <property type="protein sequence ID" value="MBB4037056.1"/>
    <property type="molecule type" value="Genomic_DNA"/>
</dbReference>
<evidence type="ECO:0000313" key="1">
    <source>
        <dbReference type="EMBL" id="MBB4037056.1"/>
    </source>
</evidence>
<evidence type="ECO:0000313" key="2">
    <source>
        <dbReference type="Proteomes" id="UP000555103"/>
    </source>
</evidence>
<evidence type="ECO:0008006" key="3">
    <source>
        <dbReference type="Google" id="ProtNLM"/>
    </source>
</evidence>
<comment type="caution">
    <text evidence="1">The sequence shown here is derived from an EMBL/GenBank/DDBJ whole genome shotgun (WGS) entry which is preliminary data.</text>
</comment>
<keyword evidence="2" id="KW-1185">Reference proteome</keyword>
<dbReference type="AlphaFoldDB" id="A0A840CNS9"/>
<proteinExistence type="predicted"/>